<reference evidence="4 5" key="1">
    <citation type="journal article" date="2015" name="Antonie Van Leeuwenhoek">
        <title>Lampropedia puyangensis sp. nov., isolated from symptomatic bark of Populus ? euramericana canker and emended description of Lampropedia hyalina (Ehrenberg 1832) Lee et al. 2004.</title>
        <authorList>
            <person name="Li Y."/>
            <person name="Wang T."/>
            <person name="Piao C.G."/>
            <person name="Wang L.F."/>
            <person name="Tian G.Z."/>
            <person name="Zhu T.H."/>
            <person name="Guo M.W."/>
        </authorList>
    </citation>
    <scope>NUCLEOTIDE SEQUENCE [LARGE SCALE GENOMIC DNA]</scope>
    <source>
        <strain evidence="4 5">2-bin</strain>
    </source>
</reference>
<evidence type="ECO:0000256" key="1">
    <source>
        <dbReference type="SAM" id="Coils"/>
    </source>
</evidence>
<comment type="caution">
    <text evidence="4">The sequence shown here is derived from an EMBL/GenBank/DDBJ whole genome shotgun (WGS) entry which is preliminary data.</text>
</comment>
<keyword evidence="5" id="KW-1185">Reference proteome</keyword>
<sequence length="509" mass="53782">MATSNRLLPVMAGVVAIIGSVILVQKCSSGGPVRSGSELQKVPTAPTTEDGDTIAESLRTVTTSNNSLRDDVQKLLQQNEVLMAENTRLKAMNRPSASSLNTANTPAMDRVVDLGALPAADGGFSSEVPPEPNAGPTSTDTPFSTIGKAIDSAASSASQFGHAARQLGPDTSVIRKAARENLPQSLTVERLPDETGQVAYRALPPMGYQAMIETGGRGKAPVTRYVRTSAAVADQQMASAQSAVQRAAKKAEDVPYFTLPDNSTLVDVQAMTAIIGRVPVDGRVTDPMQFKAIVGRENLAANGWQLPGDIEGMIVSGIAVGDMALSCSEGLIQSMTFIFNDGTVQTVQSKQGNSNNINTQNGTRRSTYMGYISDLHGNPCIVGKFVTNAPRYLTDIVGLKALQVAGQQYANAQTTTTQRDDGGYNNSVTGSRTDFVMGSAAASAANEVSDWLLSRLQNSFDAVVTPSGANIVVHLTQEVRLDKVVNARKIIHRQQGATSNQRGGHYGLE</sequence>
<gene>
    <name evidence="4" type="ORF">E9531_14430</name>
</gene>
<dbReference type="EMBL" id="STFG01000021">
    <property type="protein sequence ID" value="THT98406.1"/>
    <property type="molecule type" value="Genomic_DNA"/>
</dbReference>
<evidence type="ECO:0000256" key="2">
    <source>
        <dbReference type="SAM" id="MobiDB-lite"/>
    </source>
</evidence>
<keyword evidence="3" id="KW-0812">Transmembrane</keyword>
<proteinExistence type="predicted"/>
<keyword evidence="1" id="KW-0175">Coiled coil</keyword>
<dbReference type="Proteomes" id="UP000308917">
    <property type="component" value="Unassembled WGS sequence"/>
</dbReference>
<dbReference type="RefSeq" id="WP_136574478.1">
    <property type="nucleotide sequence ID" value="NZ_STFG01000021.1"/>
</dbReference>
<keyword evidence="3" id="KW-1133">Transmembrane helix</keyword>
<name>A0A4S8EV72_9BURK</name>
<organism evidence="4 5">
    <name type="scientific">Lampropedia puyangensis</name>
    <dbReference type="NCBI Taxonomy" id="1330072"/>
    <lineage>
        <taxon>Bacteria</taxon>
        <taxon>Pseudomonadati</taxon>
        <taxon>Pseudomonadota</taxon>
        <taxon>Betaproteobacteria</taxon>
        <taxon>Burkholderiales</taxon>
        <taxon>Comamonadaceae</taxon>
        <taxon>Lampropedia</taxon>
    </lineage>
</organism>
<keyword evidence="3" id="KW-0472">Membrane</keyword>
<dbReference type="NCBIfam" id="TIGR03752">
    <property type="entry name" value="conj_TIGR03752"/>
    <property type="match status" value="1"/>
</dbReference>
<evidence type="ECO:0000256" key="3">
    <source>
        <dbReference type="SAM" id="Phobius"/>
    </source>
</evidence>
<dbReference type="OrthoDB" id="7061550at2"/>
<dbReference type="AlphaFoldDB" id="A0A4S8EV72"/>
<dbReference type="InterPro" id="IPR021207">
    <property type="entry name" value="Integr_conj_element_PFL4705"/>
</dbReference>
<feature type="coiled-coil region" evidence="1">
    <location>
        <begin position="65"/>
        <end position="92"/>
    </location>
</feature>
<evidence type="ECO:0000313" key="4">
    <source>
        <dbReference type="EMBL" id="THT98406.1"/>
    </source>
</evidence>
<protein>
    <submittedName>
        <fullName evidence="4">TIGR03752 family integrating conjugative element protein</fullName>
    </submittedName>
</protein>
<evidence type="ECO:0000313" key="5">
    <source>
        <dbReference type="Proteomes" id="UP000308917"/>
    </source>
</evidence>
<accession>A0A4S8EV72</accession>
<feature type="region of interest" description="Disordered" evidence="2">
    <location>
        <begin position="118"/>
        <end position="143"/>
    </location>
</feature>
<feature type="transmembrane region" description="Helical" evidence="3">
    <location>
        <begin position="7"/>
        <end position="24"/>
    </location>
</feature>
<feature type="region of interest" description="Disordered" evidence="2">
    <location>
        <begin position="32"/>
        <end position="51"/>
    </location>
</feature>